<dbReference type="Pfam" id="PF04134">
    <property type="entry name" value="DCC1-like"/>
    <property type="match status" value="1"/>
</dbReference>
<dbReference type="RefSeq" id="WP_257498800.1">
    <property type="nucleotide sequence ID" value="NZ_CP102382.1"/>
</dbReference>
<organism evidence="1 2">
    <name type="scientific">Paenimyroides aestuarii</name>
    <dbReference type="NCBI Taxonomy" id="2968490"/>
    <lineage>
        <taxon>Bacteria</taxon>
        <taxon>Pseudomonadati</taxon>
        <taxon>Bacteroidota</taxon>
        <taxon>Flavobacteriia</taxon>
        <taxon>Flavobacteriales</taxon>
        <taxon>Flavobacteriaceae</taxon>
        <taxon>Paenimyroides</taxon>
    </lineage>
</organism>
<accession>A0ABY5NQT1</accession>
<name>A0ABY5NQT1_9FLAO</name>
<evidence type="ECO:0000313" key="2">
    <source>
        <dbReference type="Proteomes" id="UP001317001"/>
    </source>
</evidence>
<dbReference type="PANTHER" id="PTHR33639">
    <property type="entry name" value="THIOL-DISULFIDE OXIDOREDUCTASE DCC"/>
    <property type="match status" value="1"/>
</dbReference>
<dbReference type="InterPro" id="IPR007263">
    <property type="entry name" value="DCC1-like"/>
</dbReference>
<dbReference type="InterPro" id="IPR052927">
    <property type="entry name" value="DCC_oxidoreductase"/>
</dbReference>
<evidence type="ECO:0000313" key="1">
    <source>
        <dbReference type="EMBL" id="UUV20885.1"/>
    </source>
</evidence>
<reference evidence="1 2" key="1">
    <citation type="submission" date="2022-08" db="EMBL/GenBank/DDBJ databases">
        <title>Myroides zhujiangensis sp. nov., a novel bacterium isolated from sediment in the Pearl River Estuary.</title>
        <authorList>
            <person name="Cui L."/>
        </authorList>
    </citation>
    <scope>NUCLEOTIDE SEQUENCE [LARGE SCALE GENOMIC DNA]</scope>
    <source>
        <strain evidence="1 2">SCSIO 72103</strain>
    </source>
</reference>
<dbReference type="EMBL" id="CP102382">
    <property type="protein sequence ID" value="UUV20885.1"/>
    <property type="molecule type" value="Genomic_DNA"/>
</dbReference>
<keyword evidence="2" id="KW-1185">Reference proteome</keyword>
<gene>
    <name evidence="1" type="ORF">NPX36_11225</name>
</gene>
<protein>
    <submittedName>
        <fullName evidence="1">DCC1-like thiol-disulfide oxidoreductase family protein</fullName>
    </submittedName>
</protein>
<dbReference type="PANTHER" id="PTHR33639:SF2">
    <property type="entry name" value="DUF393 DOMAIN-CONTAINING PROTEIN"/>
    <property type="match status" value="1"/>
</dbReference>
<proteinExistence type="predicted"/>
<sequence length="132" mass="15556">MNDIYILLYDGECGFCNYWVNWVMRNDKKGVINFASLQGDFGQNFLSKNNLPLDKFNTLYLIHPNGKTYKKSDAILKIGSLLKGWYKWFGIFKIIPKVIRDKIYDLVAKNRKHIRTDNCTLPTKEQRARFIN</sequence>
<dbReference type="Proteomes" id="UP001317001">
    <property type="component" value="Chromosome"/>
</dbReference>